<dbReference type="SUPFAM" id="SSF52540">
    <property type="entry name" value="P-loop containing nucleoside triphosphate hydrolases"/>
    <property type="match status" value="1"/>
</dbReference>
<dbReference type="Proteomes" id="UP000663828">
    <property type="component" value="Unassembled WGS sequence"/>
</dbReference>
<dbReference type="GO" id="GO:0005737">
    <property type="term" value="C:cytoplasm"/>
    <property type="evidence" value="ECO:0007669"/>
    <property type="project" value="TreeGrafter"/>
</dbReference>
<comment type="caution">
    <text evidence="7">The sequence shown here is derived from an EMBL/GenBank/DDBJ whole genome shotgun (WGS) entry which is preliminary data.</text>
</comment>
<dbReference type="InterPro" id="IPR022812">
    <property type="entry name" value="Dynamin"/>
</dbReference>
<dbReference type="PROSITE" id="PS00410">
    <property type="entry name" value="G_DYNAMIN_1"/>
    <property type="match status" value="1"/>
</dbReference>
<accession>A0A814PJY5</accession>
<evidence type="ECO:0000256" key="4">
    <source>
        <dbReference type="SAM" id="MobiDB-lite"/>
    </source>
</evidence>
<keyword evidence="1 3" id="KW-0547">Nucleotide-binding</keyword>
<evidence type="ECO:0000313" key="8">
    <source>
        <dbReference type="Proteomes" id="UP000663828"/>
    </source>
</evidence>
<evidence type="ECO:0000256" key="1">
    <source>
        <dbReference type="ARBA" id="ARBA00022741"/>
    </source>
</evidence>
<dbReference type="PANTHER" id="PTHR11566">
    <property type="entry name" value="DYNAMIN"/>
    <property type="match status" value="1"/>
</dbReference>
<keyword evidence="2 3" id="KW-0342">GTP-binding</keyword>
<feature type="compositionally biased region" description="Polar residues" evidence="4">
    <location>
        <begin position="1"/>
        <end position="19"/>
    </location>
</feature>
<feature type="domain" description="Dynamin-type G" evidence="5">
    <location>
        <begin position="65"/>
        <end position="334"/>
    </location>
</feature>
<evidence type="ECO:0000256" key="2">
    <source>
        <dbReference type="ARBA" id="ARBA00023134"/>
    </source>
</evidence>
<gene>
    <name evidence="7" type="ORF">EDS130_LOCUS20298</name>
    <name evidence="6" type="ORF">XAT740_LOCUS11552</name>
</gene>
<reference evidence="7" key="1">
    <citation type="submission" date="2021-02" db="EMBL/GenBank/DDBJ databases">
        <authorList>
            <person name="Nowell W R."/>
        </authorList>
    </citation>
    <scope>NUCLEOTIDE SEQUENCE</scope>
</reference>
<comment type="similarity">
    <text evidence="3">Belongs to the TRAFAC class dynamin-like GTPase superfamily. Dynamin/Fzo/YdjA family.</text>
</comment>
<dbReference type="InterPro" id="IPR001401">
    <property type="entry name" value="Dynamin_GTPase"/>
</dbReference>
<evidence type="ECO:0000259" key="5">
    <source>
        <dbReference type="PROSITE" id="PS51718"/>
    </source>
</evidence>
<evidence type="ECO:0000256" key="3">
    <source>
        <dbReference type="RuleBase" id="RU003932"/>
    </source>
</evidence>
<protein>
    <recommendedName>
        <fullName evidence="5">Dynamin-type G domain-containing protein</fullName>
    </recommendedName>
</protein>
<dbReference type="GO" id="GO:0016020">
    <property type="term" value="C:membrane"/>
    <property type="evidence" value="ECO:0007669"/>
    <property type="project" value="TreeGrafter"/>
</dbReference>
<evidence type="ECO:0000313" key="6">
    <source>
        <dbReference type="EMBL" id="CAF0968786.1"/>
    </source>
</evidence>
<dbReference type="Pfam" id="PF00350">
    <property type="entry name" value="Dynamin_N"/>
    <property type="match status" value="1"/>
</dbReference>
<dbReference type="Gene3D" id="3.40.50.300">
    <property type="entry name" value="P-loop containing nucleotide triphosphate hydrolases"/>
    <property type="match status" value="1"/>
</dbReference>
<dbReference type="GO" id="GO:0003924">
    <property type="term" value="F:GTPase activity"/>
    <property type="evidence" value="ECO:0007669"/>
    <property type="project" value="InterPro"/>
</dbReference>
<dbReference type="InterPro" id="IPR000375">
    <property type="entry name" value="Dynamin_stalk"/>
</dbReference>
<dbReference type="InterPro" id="IPR045063">
    <property type="entry name" value="Dynamin_N"/>
</dbReference>
<dbReference type="AlphaFoldDB" id="A0A814PJY5"/>
<dbReference type="GO" id="GO:0005525">
    <property type="term" value="F:GTP binding"/>
    <property type="evidence" value="ECO:0007669"/>
    <property type="project" value="UniProtKB-KW"/>
</dbReference>
<dbReference type="SMART" id="SM00053">
    <property type="entry name" value="DYNc"/>
    <property type="match status" value="1"/>
</dbReference>
<name>A0A814PJY5_ADIRI</name>
<proteinExistence type="inferred from homology"/>
<dbReference type="EMBL" id="CAJNOJ010000099">
    <property type="protein sequence ID" value="CAF1107037.1"/>
    <property type="molecule type" value="Genomic_DNA"/>
</dbReference>
<dbReference type="OrthoDB" id="5061070at2759"/>
<dbReference type="Gene3D" id="1.20.120.1240">
    <property type="entry name" value="Dynamin, middle domain"/>
    <property type="match status" value="1"/>
</dbReference>
<dbReference type="InterPro" id="IPR027417">
    <property type="entry name" value="P-loop_NTPase"/>
</dbReference>
<dbReference type="InterPro" id="IPR030381">
    <property type="entry name" value="G_DYNAMIN_dom"/>
</dbReference>
<dbReference type="GO" id="GO:0005874">
    <property type="term" value="C:microtubule"/>
    <property type="evidence" value="ECO:0007669"/>
    <property type="project" value="TreeGrafter"/>
</dbReference>
<dbReference type="PANTHER" id="PTHR11566:SF173">
    <property type="entry name" value="DYNAMIN-RELATED PROTEIN 4C"/>
    <property type="match status" value="1"/>
</dbReference>
<feature type="region of interest" description="Disordered" evidence="4">
    <location>
        <begin position="1"/>
        <end position="31"/>
    </location>
</feature>
<evidence type="ECO:0000313" key="9">
    <source>
        <dbReference type="Proteomes" id="UP000663852"/>
    </source>
</evidence>
<dbReference type="CDD" id="cd08771">
    <property type="entry name" value="DLP_1"/>
    <property type="match status" value="1"/>
</dbReference>
<sequence length="725" mass="83225">MHSFTTASRLNQNNLSSSDETQHVEKSSEINVDGNSFTDAYDDRVRPIMDKIDQIRSLLSTNNDGVTFPNVVVVGDQSSGKSTLLEALSLVELPKGSGIVTRCPLVLRLRRSSRRQVYRILENNKKDVLDETQLNILKYIEEETKKIAGSNKNVVDTLIELLVEDPNVRDLTVVDLPGIARNPIGDQPKDIHQQTTKLIKKFISQEGSVILCVFPANVDIATVESFTLAREVDPDGVRTIGVITKSDLATNNETLIQQLLMEKEDVFKLTLGFVAVRNRSTDERISLVEARQREKDFFQSHPVLPVVGWDCLGIEGLINRLANLYSDRVKETFPKMRNDIQKKMKEVREQLLNYPADLDTPAARLAKYHELAEFYVENMLKIRFLSSYDNKHTSMINTLHNKFSKYNDIINSFTKELFTTSYHEKVRLAIASCVGEQLPNFLPHPILKRLISDKLDQLWKITDILINECYHLVEKLLLDQNLDEHKGNVHLMKLMPAFHNIVTLYLKEKNQLAHHQLQEMIRLEKHDPYTMNHSYLEKVNEFQMNMKACEASESAAKTSSPPKIKFREDDDELMFQSARKIEQTTQEMLFSIYAYWKVLVRRFMDYTALTLRAGCDFDVCTGIKERLRYIPMERCDFVDSYLAEDAYTLRKRKQLQQTKERLEKVDAILGGRASIDTIGNYSFIDMHSFDNDSMMTLDKFEQTINTSSSTTTTTSTAAIVDTTKK</sequence>
<keyword evidence="8" id="KW-1185">Reference proteome</keyword>
<evidence type="ECO:0000313" key="7">
    <source>
        <dbReference type="EMBL" id="CAF1107037.1"/>
    </source>
</evidence>
<dbReference type="PRINTS" id="PR00195">
    <property type="entry name" value="DYNAMIN"/>
</dbReference>
<organism evidence="7 9">
    <name type="scientific">Adineta ricciae</name>
    <name type="common">Rotifer</name>
    <dbReference type="NCBI Taxonomy" id="249248"/>
    <lineage>
        <taxon>Eukaryota</taxon>
        <taxon>Metazoa</taxon>
        <taxon>Spiralia</taxon>
        <taxon>Gnathifera</taxon>
        <taxon>Rotifera</taxon>
        <taxon>Eurotatoria</taxon>
        <taxon>Bdelloidea</taxon>
        <taxon>Adinetida</taxon>
        <taxon>Adinetidae</taxon>
        <taxon>Adineta</taxon>
    </lineage>
</organism>
<dbReference type="PROSITE" id="PS51718">
    <property type="entry name" value="G_DYNAMIN_2"/>
    <property type="match status" value="1"/>
</dbReference>
<dbReference type="EMBL" id="CAJNOR010000636">
    <property type="protein sequence ID" value="CAF0968786.1"/>
    <property type="molecule type" value="Genomic_DNA"/>
</dbReference>
<dbReference type="InterPro" id="IPR019762">
    <property type="entry name" value="Dynamin_GTPase_CS"/>
</dbReference>
<dbReference type="Proteomes" id="UP000663852">
    <property type="component" value="Unassembled WGS sequence"/>
</dbReference>
<dbReference type="GO" id="GO:0008017">
    <property type="term" value="F:microtubule binding"/>
    <property type="evidence" value="ECO:0007669"/>
    <property type="project" value="TreeGrafter"/>
</dbReference>
<dbReference type="Pfam" id="PF01031">
    <property type="entry name" value="Dynamin_M"/>
    <property type="match status" value="1"/>
</dbReference>